<dbReference type="NCBIfam" id="NF038228">
    <property type="entry name" value="IcmH_DotU_IVB"/>
    <property type="match status" value="1"/>
</dbReference>
<feature type="domain" description="OmpA-like" evidence="4">
    <location>
        <begin position="357"/>
        <end position="478"/>
    </location>
</feature>
<evidence type="ECO:0000256" key="2">
    <source>
        <dbReference type="SAM" id="MobiDB-lite"/>
    </source>
</evidence>
<dbReference type="NCBIfam" id="TIGR03349">
    <property type="entry name" value="IV_VI_DotU"/>
    <property type="match status" value="1"/>
</dbReference>
<protein>
    <submittedName>
        <fullName evidence="5">Type IVB secretion system protein IcmH/DotU</fullName>
    </submittedName>
</protein>
<keyword evidence="3" id="KW-1133">Transmembrane helix</keyword>
<evidence type="ECO:0000313" key="6">
    <source>
        <dbReference type="Proteomes" id="UP001589798"/>
    </source>
</evidence>
<dbReference type="InterPro" id="IPR038522">
    <property type="entry name" value="T4/T6SS_DotU_sf"/>
</dbReference>
<dbReference type="Pfam" id="PF09850">
    <property type="entry name" value="DotU"/>
    <property type="match status" value="1"/>
</dbReference>
<dbReference type="PANTHER" id="PTHR38033:SF1">
    <property type="entry name" value="DOTU FAMILY TYPE IV_VI SECRETION SYSTEM PROTEIN"/>
    <property type="match status" value="1"/>
</dbReference>
<dbReference type="InterPro" id="IPR036737">
    <property type="entry name" value="OmpA-like_sf"/>
</dbReference>
<dbReference type="PANTHER" id="PTHR38033">
    <property type="entry name" value="MEMBRANE PROTEIN-RELATED"/>
    <property type="match status" value="1"/>
</dbReference>
<evidence type="ECO:0000259" key="4">
    <source>
        <dbReference type="PROSITE" id="PS51123"/>
    </source>
</evidence>
<dbReference type="CDD" id="cd07185">
    <property type="entry name" value="OmpA_C-like"/>
    <property type="match status" value="1"/>
</dbReference>
<dbReference type="Pfam" id="PF00691">
    <property type="entry name" value="OmpA"/>
    <property type="match status" value="1"/>
</dbReference>
<evidence type="ECO:0000256" key="3">
    <source>
        <dbReference type="SAM" id="Phobius"/>
    </source>
</evidence>
<dbReference type="Gene3D" id="1.25.40.590">
    <property type="entry name" value="Type IV / VI secretion system, DotU"/>
    <property type="match status" value="1"/>
</dbReference>
<comment type="caution">
    <text evidence="5">The sequence shown here is derived from an EMBL/GenBank/DDBJ whole genome shotgun (WGS) entry which is preliminary data.</text>
</comment>
<feature type="region of interest" description="Disordered" evidence="2">
    <location>
        <begin position="449"/>
        <end position="468"/>
    </location>
</feature>
<gene>
    <name evidence="5" type="primary">icmH</name>
    <name evidence="5" type="ORF">ACFFJC_20665</name>
</gene>
<sequence>MIGDDDGDDATVFRPAGGGGGGTPTPAGFPPQPPQGIPPAPASAAPGIPVSPPPGQPVSGGAAPWGAPPPPPSTSQGGGGRIDFAPGEPHLYGPEPVVAAAGRLILLANHIKTMAVGPDLEALRRTTVGELDAFTKRARALGLEPKSVQLAHYILCAFIDDAVMSTPWGGQSQWSTQSLLVVYHKDARGGDRMFQFAEQMERDPASEPRLIELLYLCLSLGFEGRAALDPRGQNILAQRRAGLAALVQRQRAAPSGEISPQWHGQKIASGRFGSQVPLWAVLAGIGVVALLIFAALLMHLSSRGNAAIEAVDRAVGTAAVPPPPPPPAQAETPLYEKFQDILRPDVAAGRLELTREGNEIVIRLHNQGLFASAQADASSAWSDTFAHLAQAANLTKGPVKVEGHTDDQAIHSLQFPSNQELSEARAQSVAQAIEGAGLADPARLSIAGFGATQPIGDNGSDEGRTRNRRVELRVANDIHWR</sequence>
<accession>A0ABV6D225</accession>
<dbReference type="InterPro" id="IPR017732">
    <property type="entry name" value="T4/T6SS_DotU"/>
</dbReference>
<dbReference type="PROSITE" id="PS51123">
    <property type="entry name" value="OMPA_2"/>
    <property type="match status" value="1"/>
</dbReference>
<dbReference type="Gene3D" id="3.30.1330.60">
    <property type="entry name" value="OmpA-like domain"/>
    <property type="match status" value="1"/>
</dbReference>
<name>A0ABV6D225_9SPHN</name>
<evidence type="ECO:0000256" key="1">
    <source>
        <dbReference type="PROSITE-ProRule" id="PRU00473"/>
    </source>
</evidence>
<feature type="region of interest" description="Disordered" evidence="2">
    <location>
        <begin position="1"/>
        <end position="88"/>
    </location>
</feature>
<dbReference type="Proteomes" id="UP001589798">
    <property type="component" value="Unassembled WGS sequence"/>
</dbReference>
<feature type="compositionally biased region" description="Pro residues" evidence="2">
    <location>
        <begin position="27"/>
        <end position="41"/>
    </location>
</feature>
<dbReference type="EMBL" id="JBHLWK010000039">
    <property type="protein sequence ID" value="MFC0206673.1"/>
    <property type="molecule type" value="Genomic_DNA"/>
</dbReference>
<feature type="transmembrane region" description="Helical" evidence="3">
    <location>
        <begin position="276"/>
        <end position="298"/>
    </location>
</feature>
<keyword evidence="1 3" id="KW-0472">Membrane</keyword>
<reference evidence="5 6" key="1">
    <citation type="submission" date="2024-09" db="EMBL/GenBank/DDBJ databases">
        <authorList>
            <person name="Sun Q."/>
            <person name="Mori K."/>
        </authorList>
    </citation>
    <scope>NUCLEOTIDE SEQUENCE [LARGE SCALE GENOMIC DNA]</scope>
    <source>
        <strain evidence="5 6">CCM 7706</strain>
    </source>
</reference>
<evidence type="ECO:0000313" key="5">
    <source>
        <dbReference type="EMBL" id="MFC0206673.1"/>
    </source>
</evidence>
<dbReference type="InterPro" id="IPR006665">
    <property type="entry name" value="OmpA-like"/>
</dbReference>
<proteinExistence type="predicted"/>
<keyword evidence="3" id="KW-0812">Transmembrane</keyword>
<dbReference type="RefSeq" id="WP_379489218.1">
    <property type="nucleotide sequence ID" value="NZ_JBHLWK010000039.1"/>
</dbReference>
<keyword evidence="6" id="KW-1185">Reference proteome</keyword>
<organism evidence="5 6">
    <name type="scientific">Novosphingobium soli</name>
    <dbReference type="NCBI Taxonomy" id="574956"/>
    <lineage>
        <taxon>Bacteria</taxon>
        <taxon>Pseudomonadati</taxon>
        <taxon>Pseudomonadota</taxon>
        <taxon>Alphaproteobacteria</taxon>
        <taxon>Sphingomonadales</taxon>
        <taxon>Sphingomonadaceae</taxon>
        <taxon>Novosphingobium</taxon>
    </lineage>
</organism>
<dbReference type="SUPFAM" id="SSF103088">
    <property type="entry name" value="OmpA-like"/>
    <property type="match status" value="1"/>
</dbReference>